<evidence type="ECO:0000256" key="6">
    <source>
        <dbReference type="ARBA" id="ARBA00023136"/>
    </source>
</evidence>
<evidence type="ECO:0000256" key="1">
    <source>
        <dbReference type="ARBA" id="ARBA00004477"/>
    </source>
</evidence>
<dbReference type="GO" id="GO:0006624">
    <property type="term" value="P:vacuolar protein processing"/>
    <property type="evidence" value="ECO:0007669"/>
    <property type="project" value="TreeGrafter"/>
</dbReference>
<feature type="transmembrane region" description="Helical" evidence="7">
    <location>
        <begin position="20"/>
        <end position="40"/>
    </location>
</feature>
<keyword evidence="6 7" id="KW-0472">Membrane</keyword>
<sequence>MAGDAAKKTFAQNQRWLNKYLLILLGINAAYLVFRVYFLWSSFSGWHIAGLAYTWTVYVVCMGLFFASAKPKYDEKQTDKLVYGGTALDESGGVLEYTWDMLYVTMFLQLATGFVSDWWWLVHLIPPNVAFYFLWIKVIYPWISRPDPDPVNPMMQQGVKGQKVKYGKAT</sequence>
<evidence type="ECO:0000256" key="3">
    <source>
        <dbReference type="ARBA" id="ARBA00022692"/>
    </source>
</evidence>
<accession>A0A0M0LRH2</accession>
<keyword evidence="4" id="KW-0256">Endoplasmic reticulum</keyword>
<evidence type="ECO:0000313" key="9">
    <source>
        <dbReference type="Proteomes" id="UP000037460"/>
    </source>
</evidence>
<evidence type="ECO:0000256" key="7">
    <source>
        <dbReference type="SAM" id="Phobius"/>
    </source>
</evidence>
<comment type="similarity">
    <text evidence="2">Belongs to the TMEM208 family.</text>
</comment>
<feature type="transmembrane region" description="Helical" evidence="7">
    <location>
        <begin position="46"/>
        <end position="69"/>
    </location>
</feature>
<dbReference type="OrthoDB" id="276296at2759"/>
<feature type="transmembrane region" description="Helical" evidence="7">
    <location>
        <begin position="81"/>
        <end position="98"/>
    </location>
</feature>
<reference evidence="9" key="1">
    <citation type="journal article" date="2015" name="PLoS Genet.">
        <title>Genome Sequence and Transcriptome Analyses of Chrysochromulina tobin: Metabolic Tools for Enhanced Algal Fitness in the Prominent Order Prymnesiales (Haptophyceae).</title>
        <authorList>
            <person name="Hovde B.T."/>
            <person name="Deodato C.R."/>
            <person name="Hunsperger H.M."/>
            <person name="Ryken S.A."/>
            <person name="Yost W."/>
            <person name="Jha R.K."/>
            <person name="Patterson J."/>
            <person name="Monnat R.J. Jr."/>
            <person name="Barlow S.B."/>
            <person name="Starkenburg S.R."/>
            <person name="Cattolico R.A."/>
        </authorList>
    </citation>
    <scope>NUCLEOTIDE SEQUENCE</scope>
    <source>
        <strain evidence="9">CCMP291</strain>
    </source>
</reference>
<dbReference type="EMBL" id="JWZX01000274">
    <property type="protein sequence ID" value="KOO53348.1"/>
    <property type="molecule type" value="Genomic_DNA"/>
</dbReference>
<keyword evidence="5 7" id="KW-1133">Transmembrane helix</keyword>
<dbReference type="GO" id="GO:0005773">
    <property type="term" value="C:vacuole"/>
    <property type="evidence" value="ECO:0007669"/>
    <property type="project" value="GOC"/>
</dbReference>
<comment type="subcellular location">
    <subcellularLocation>
        <location evidence="1">Endoplasmic reticulum membrane</location>
        <topology evidence="1">Multi-pass membrane protein</topology>
    </subcellularLocation>
</comment>
<evidence type="ECO:0000256" key="5">
    <source>
        <dbReference type="ARBA" id="ARBA00022989"/>
    </source>
</evidence>
<evidence type="ECO:0000256" key="4">
    <source>
        <dbReference type="ARBA" id="ARBA00022824"/>
    </source>
</evidence>
<dbReference type="InterPro" id="IPR008506">
    <property type="entry name" value="SND2/TMEM208"/>
</dbReference>
<dbReference type="Proteomes" id="UP000037460">
    <property type="component" value="Unassembled WGS sequence"/>
</dbReference>
<dbReference type="Pfam" id="PF05620">
    <property type="entry name" value="TMEM208_SND2"/>
    <property type="match status" value="1"/>
</dbReference>
<feature type="transmembrane region" description="Helical" evidence="7">
    <location>
        <begin position="118"/>
        <end position="136"/>
    </location>
</feature>
<name>A0A0M0LRH2_9EUKA</name>
<organism evidence="8 9">
    <name type="scientific">Chrysochromulina tobinii</name>
    <dbReference type="NCBI Taxonomy" id="1460289"/>
    <lineage>
        <taxon>Eukaryota</taxon>
        <taxon>Haptista</taxon>
        <taxon>Haptophyta</taxon>
        <taxon>Prymnesiophyceae</taxon>
        <taxon>Prymnesiales</taxon>
        <taxon>Chrysochromulinaceae</taxon>
        <taxon>Chrysochromulina</taxon>
    </lineage>
</organism>
<gene>
    <name evidence="8" type="ORF">Ctob_009874</name>
</gene>
<dbReference type="PANTHER" id="PTHR13505">
    <property type="entry name" value="TRANSMEMBRANE PROTEIN 208"/>
    <property type="match status" value="1"/>
</dbReference>
<keyword evidence="9" id="KW-1185">Reference proteome</keyword>
<comment type="caution">
    <text evidence="8">The sequence shown here is derived from an EMBL/GenBank/DDBJ whole genome shotgun (WGS) entry which is preliminary data.</text>
</comment>
<dbReference type="PANTHER" id="PTHR13505:SF7">
    <property type="entry name" value="TRANSMEMBRANE PROTEIN 208"/>
    <property type="match status" value="1"/>
</dbReference>
<proteinExistence type="inferred from homology"/>
<evidence type="ECO:0000313" key="8">
    <source>
        <dbReference type="EMBL" id="KOO53348.1"/>
    </source>
</evidence>
<keyword evidence="3 7" id="KW-0812">Transmembrane</keyword>
<dbReference type="AlphaFoldDB" id="A0A0M0LRH2"/>
<dbReference type="GO" id="GO:0005789">
    <property type="term" value="C:endoplasmic reticulum membrane"/>
    <property type="evidence" value="ECO:0007669"/>
    <property type="project" value="UniProtKB-SubCell"/>
</dbReference>
<protein>
    <submittedName>
        <fullName evidence="8">Transmembrane protein 208</fullName>
    </submittedName>
</protein>
<evidence type="ECO:0000256" key="2">
    <source>
        <dbReference type="ARBA" id="ARBA00009950"/>
    </source>
</evidence>